<dbReference type="AlphaFoldDB" id="A0A1R1JBS1"/>
<comment type="caution">
    <text evidence="2">The sequence shown here is derived from an EMBL/GenBank/DDBJ whole genome shotgun (WGS) entry which is preliminary data.</text>
</comment>
<dbReference type="InterPro" id="IPR023346">
    <property type="entry name" value="Lysozyme-like_dom_sf"/>
</dbReference>
<dbReference type="RefSeq" id="WP_076477305.1">
    <property type="nucleotide sequence ID" value="NZ_MTJZ01000013.1"/>
</dbReference>
<name>A0A1R1JBS1_9BURK</name>
<gene>
    <name evidence="2" type="ORF">BW685_13760</name>
</gene>
<reference evidence="2 3" key="1">
    <citation type="submission" date="2017-01" db="EMBL/GenBank/DDBJ databases">
        <title>Phylogeographic, genomic and meropenem susceptibility analysis of Burkholderia ubonensis.</title>
        <authorList>
            <person name="Price E.P."/>
            <person name="Sarovich D.S."/>
            <person name="Webb J.R."/>
            <person name="Hall C.M."/>
            <person name="Sahl J.W."/>
            <person name="Kaestli M."/>
            <person name="Mayo M."/>
            <person name="Harrington G."/>
            <person name="Baker A.L."/>
            <person name="Sidak-Loftis L.C."/>
            <person name="Lummis M."/>
            <person name="Schupp J.M."/>
            <person name="Gillece J.D."/>
            <person name="Tuanyok A."/>
            <person name="Warner J."/>
            <person name="Busch J.D."/>
            <person name="Keim P."/>
            <person name="Currie B.J."/>
            <person name="Wagner D.M."/>
        </authorList>
    </citation>
    <scope>NUCLEOTIDE SEQUENCE [LARGE SCALE GENOMIC DNA]</scope>
    <source>
        <strain evidence="2 3">A21</strain>
    </source>
</reference>
<evidence type="ECO:0000256" key="1">
    <source>
        <dbReference type="SAM" id="MobiDB-lite"/>
    </source>
</evidence>
<feature type="region of interest" description="Disordered" evidence="1">
    <location>
        <begin position="317"/>
        <end position="348"/>
    </location>
</feature>
<dbReference type="SUPFAM" id="SSF53955">
    <property type="entry name" value="Lysozyme-like"/>
    <property type="match status" value="1"/>
</dbReference>
<protein>
    <submittedName>
        <fullName evidence="2">Uncharacterized protein</fullName>
    </submittedName>
</protein>
<dbReference type="EMBL" id="MTJZ01000013">
    <property type="protein sequence ID" value="OMG72763.1"/>
    <property type="molecule type" value="Genomic_DNA"/>
</dbReference>
<evidence type="ECO:0000313" key="3">
    <source>
        <dbReference type="Proteomes" id="UP000187194"/>
    </source>
</evidence>
<proteinExistence type="predicted"/>
<evidence type="ECO:0000313" key="2">
    <source>
        <dbReference type="EMBL" id="OMG72763.1"/>
    </source>
</evidence>
<organism evidence="2 3">
    <name type="scientific">Burkholderia ubonensis</name>
    <dbReference type="NCBI Taxonomy" id="101571"/>
    <lineage>
        <taxon>Bacteria</taxon>
        <taxon>Pseudomonadati</taxon>
        <taxon>Pseudomonadota</taxon>
        <taxon>Betaproteobacteria</taxon>
        <taxon>Burkholderiales</taxon>
        <taxon>Burkholderiaceae</taxon>
        <taxon>Burkholderia</taxon>
        <taxon>Burkholderia cepacia complex</taxon>
    </lineage>
</organism>
<accession>A0A1R1JBS1</accession>
<dbReference type="InterPro" id="IPR011055">
    <property type="entry name" value="Dup_hybrid_motif"/>
</dbReference>
<dbReference type="Proteomes" id="UP000187194">
    <property type="component" value="Unassembled WGS sequence"/>
</dbReference>
<dbReference type="CDD" id="cd12797">
    <property type="entry name" value="M23_peptidase"/>
    <property type="match status" value="1"/>
</dbReference>
<sequence length="812" mass="91229">MIISPPFLPVAGITSSNIDITDPMMDAVDKFELAHGIYPVAFDRRWHTGVHLMPTDQNERVRAIADGEVVAYRVCQKAIDGGEGVLDSNPGFVLLKHTTETGEGRPITFYSLYMHLLDLESYTKPQIDSLPKFLRTPTPDEGQAGSGKKVYRKDVLGLPGRCHGQRHIHFEIFMLPGDFDAYFGSTQLDNKQPATPSHKDYWGHSYFIIPADQQFKDKPTGLDATNKPRGIEFETLVAGSNQGYALHVEAYFHKGNKYTSTWRVEQDGTRTLLTPTPAKETGYEYDLLARAKSLYPGCPSDGYELLRFGGRILSDHPTLPDGATNTPASFAPDLPGDPDPASSPGPRTTWIRVTYAQGQEGYININAPGIVKLSDADFPSFTGWQKISEGNTPYSDDAMCDIDELKKIIGDVAPKSADAKEYEDEDALGSYIGGSASVQAALRGFICEAPTEWNKTHNETRYAKLNEPDEFYGKQQKTNPDGYKEFLNLLEKFQFWGKTQLPEGKLWYFHPLQFIRHFRKCAWLSADEFKQLLPMEVLRESGSTVFYEPVPAANAVGSIARNHRVPLNKMLRKYNITTPNRISAILGNSLQETQWLGKLHEDNSNMWYYPWDGRGFLQLTHPGNYIDYWDFRGRGTQISRATRDAISRAHRQADLHRDHAKSYISDSVSGATQIMIQWREDVGDNDNMTRDLLSPTDSAGFYWSAMRMATYADKDVILERRTVQAKRPPDKHHPNAPNPLVTKIYYHSMAFRDASAAVNLPAAVGDPDRSFNGYIARCVAYAQVLAVLGDMFFPDASGESLLFPEDRTPRRN</sequence>
<dbReference type="Gene3D" id="2.70.70.10">
    <property type="entry name" value="Glucose Permease (Domain IIA)"/>
    <property type="match status" value="1"/>
</dbReference>